<keyword evidence="4" id="KW-1185">Reference proteome</keyword>
<evidence type="ECO:0000259" key="2">
    <source>
        <dbReference type="Pfam" id="PF13568"/>
    </source>
</evidence>
<gene>
    <name evidence="3" type="ORF">ACFQ21_22425</name>
</gene>
<feature type="signal peptide" evidence="1">
    <location>
        <begin position="1"/>
        <end position="19"/>
    </location>
</feature>
<protein>
    <submittedName>
        <fullName evidence="3">Outer membrane beta-barrel protein</fullName>
    </submittedName>
</protein>
<sequence>MKRKLLTVCILFTLSFSFAQEKKFGVTLQVSSPSKDDVKLGWYTIDTESIDGYNLKHKSYAAGLLFNYSLKNETVVRLRLGISKSYIDEYSRQYGSGILGTESSEGKQTKIHIAPGIAWKMTKDKFSLYGGFELPINLHGKYTMDYTRTSSDSVTGTTLNHREQHISIPSGYSVGLGAIMGFNYFAAKRISLGAEFSPSLLYARLSGETTNVVTDDLDPNINHTTHTQDEDKGFTFYEQRFSICVSVWF</sequence>
<proteinExistence type="predicted"/>
<dbReference type="Pfam" id="PF13568">
    <property type="entry name" value="OMP_b-brl_2"/>
    <property type="match status" value="1"/>
</dbReference>
<comment type="caution">
    <text evidence="3">The sequence shown here is derived from an EMBL/GenBank/DDBJ whole genome shotgun (WGS) entry which is preliminary data.</text>
</comment>
<reference evidence="4" key="1">
    <citation type="journal article" date="2019" name="Int. J. Syst. Evol. Microbiol.">
        <title>The Global Catalogue of Microorganisms (GCM) 10K type strain sequencing project: providing services to taxonomists for standard genome sequencing and annotation.</title>
        <authorList>
            <consortium name="The Broad Institute Genomics Platform"/>
            <consortium name="The Broad Institute Genome Sequencing Center for Infectious Disease"/>
            <person name="Wu L."/>
            <person name="Ma J."/>
        </authorList>
    </citation>
    <scope>NUCLEOTIDE SEQUENCE [LARGE SCALE GENOMIC DNA]</scope>
    <source>
        <strain evidence="4">CCUG 58938</strain>
    </source>
</reference>
<feature type="domain" description="Outer membrane protein beta-barrel" evidence="2">
    <location>
        <begin position="41"/>
        <end position="200"/>
    </location>
</feature>
<evidence type="ECO:0000256" key="1">
    <source>
        <dbReference type="SAM" id="SignalP"/>
    </source>
</evidence>
<dbReference type="InterPro" id="IPR025665">
    <property type="entry name" value="Beta-barrel_OMP_2"/>
</dbReference>
<dbReference type="RefSeq" id="WP_377582877.1">
    <property type="nucleotide sequence ID" value="NZ_JBHTKA010000008.1"/>
</dbReference>
<organism evidence="3 4">
    <name type="scientific">Ohtaekwangia kribbensis</name>
    <dbReference type="NCBI Taxonomy" id="688913"/>
    <lineage>
        <taxon>Bacteria</taxon>
        <taxon>Pseudomonadati</taxon>
        <taxon>Bacteroidota</taxon>
        <taxon>Cytophagia</taxon>
        <taxon>Cytophagales</taxon>
        <taxon>Fulvivirgaceae</taxon>
        <taxon>Ohtaekwangia</taxon>
    </lineage>
</organism>
<dbReference type="Gene3D" id="2.40.160.60">
    <property type="entry name" value="Outer membrane protein transport protein (OMPP1/FadL/TodX)"/>
    <property type="match status" value="1"/>
</dbReference>
<accession>A0ABW3K7U0</accession>
<name>A0ABW3K7U0_9BACT</name>
<feature type="chain" id="PRO_5047501838" evidence="1">
    <location>
        <begin position="20"/>
        <end position="249"/>
    </location>
</feature>
<dbReference type="EMBL" id="JBHTKA010000008">
    <property type="protein sequence ID" value="MFD1002098.1"/>
    <property type="molecule type" value="Genomic_DNA"/>
</dbReference>
<evidence type="ECO:0000313" key="4">
    <source>
        <dbReference type="Proteomes" id="UP001597112"/>
    </source>
</evidence>
<dbReference type="Proteomes" id="UP001597112">
    <property type="component" value="Unassembled WGS sequence"/>
</dbReference>
<evidence type="ECO:0000313" key="3">
    <source>
        <dbReference type="EMBL" id="MFD1002098.1"/>
    </source>
</evidence>
<keyword evidence="1" id="KW-0732">Signal</keyword>